<dbReference type="PANTHER" id="PTHR12565">
    <property type="entry name" value="STEROL REGULATORY ELEMENT-BINDING PROTEIN"/>
    <property type="match status" value="1"/>
</dbReference>
<comment type="subcellular location">
    <subcellularLocation>
        <location evidence="1">Nucleus</location>
    </subcellularLocation>
</comment>
<feature type="region of interest" description="Disordered" evidence="6">
    <location>
        <begin position="245"/>
        <end position="285"/>
    </location>
</feature>
<dbReference type="PANTHER" id="PTHR12565:SF444">
    <property type="entry name" value="TRANSCRIPTION FACTOR BHLH62-RELATED"/>
    <property type="match status" value="1"/>
</dbReference>
<comment type="similarity">
    <text evidence="2">Belongs to the bHLH protein family.</text>
</comment>
<dbReference type="SMR" id="A0A8T3BE02"/>
<dbReference type="CDD" id="cd18919">
    <property type="entry name" value="bHLH_AtBPE_like"/>
    <property type="match status" value="1"/>
</dbReference>
<evidence type="ECO:0000256" key="1">
    <source>
        <dbReference type="ARBA" id="ARBA00004123"/>
    </source>
</evidence>
<evidence type="ECO:0000259" key="7">
    <source>
        <dbReference type="PROSITE" id="PS50888"/>
    </source>
</evidence>
<dbReference type="Pfam" id="PF00010">
    <property type="entry name" value="HLH"/>
    <property type="match status" value="1"/>
</dbReference>
<evidence type="ECO:0000256" key="3">
    <source>
        <dbReference type="ARBA" id="ARBA00023015"/>
    </source>
</evidence>
<gene>
    <name evidence="8" type="ORF">KFK09_011092</name>
</gene>
<evidence type="ECO:0000256" key="6">
    <source>
        <dbReference type="SAM" id="MobiDB-lite"/>
    </source>
</evidence>
<dbReference type="Gene3D" id="4.10.280.10">
    <property type="entry name" value="Helix-loop-helix DNA-binding domain"/>
    <property type="match status" value="1"/>
</dbReference>
<feature type="domain" description="BHLH" evidence="7">
    <location>
        <begin position="341"/>
        <end position="391"/>
    </location>
</feature>
<organism evidence="8 9">
    <name type="scientific">Dendrobium nobile</name>
    <name type="common">Orchid</name>
    <dbReference type="NCBI Taxonomy" id="94219"/>
    <lineage>
        <taxon>Eukaryota</taxon>
        <taxon>Viridiplantae</taxon>
        <taxon>Streptophyta</taxon>
        <taxon>Embryophyta</taxon>
        <taxon>Tracheophyta</taxon>
        <taxon>Spermatophyta</taxon>
        <taxon>Magnoliopsida</taxon>
        <taxon>Liliopsida</taxon>
        <taxon>Asparagales</taxon>
        <taxon>Orchidaceae</taxon>
        <taxon>Epidendroideae</taxon>
        <taxon>Malaxideae</taxon>
        <taxon>Dendrobiinae</taxon>
        <taxon>Dendrobium</taxon>
    </lineage>
</organism>
<keyword evidence="4" id="KW-0804">Transcription</keyword>
<dbReference type="PROSITE" id="PS50888">
    <property type="entry name" value="BHLH"/>
    <property type="match status" value="1"/>
</dbReference>
<accession>A0A8T3BE02</accession>
<dbReference type="GO" id="GO:0003700">
    <property type="term" value="F:DNA-binding transcription factor activity"/>
    <property type="evidence" value="ECO:0007669"/>
    <property type="project" value="TreeGrafter"/>
</dbReference>
<evidence type="ECO:0000313" key="8">
    <source>
        <dbReference type="EMBL" id="KAI0510490.1"/>
    </source>
</evidence>
<evidence type="ECO:0000313" key="9">
    <source>
        <dbReference type="Proteomes" id="UP000829196"/>
    </source>
</evidence>
<reference evidence="8" key="1">
    <citation type="journal article" date="2022" name="Front. Genet.">
        <title>Chromosome-Scale Assembly of the Dendrobium nobile Genome Provides Insights Into the Molecular Mechanism of the Biosynthesis of the Medicinal Active Ingredient of Dendrobium.</title>
        <authorList>
            <person name="Xu Q."/>
            <person name="Niu S.-C."/>
            <person name="Li K.-L."/>
            <person name="Zheng P.-J."/>
            <person name="Zhang X.-J."/>
            <person name="Jia Y."/>
            <person name="Liu Y."/>
            <person name="Niu Y.-X."/>
            <person name="Yu L.-H."/>
            <person name="Chen D.-F."/>
            <person name="Zhang G.-Q."/>
        </authorList>
    </citation>
    <scope>NUCLEOTIDE SEQUENCE</scope>
    <source>
        <tissue evidence="8">Leaf</tissue>
    </source>
</reference>
<dbReference type="GO" id="GO:0046983">
    <property type="term" value="F:protein dimerization activity"/>
    <property type="evidence" value="ECO:0007669"/>
    <property type="project" value="InterPro"/>
</dbReference>
<evidence type="ECO:0000256" key="5">
    <source>
        <dbReference type="ARBA" id="ARBA00023242"/>
    </source>
</evidence>
<dbReference type="InterPro" id="IPR024097">
    <property type="entry name" value="bHLH_ZIP_TF"/>
</dbReference>
<dbReference type="AlphaFoldDB" id="A0A8T3BE02"/>
<keyword evidence="3" id="KW-0805">Transcription regulation</keyword>
<dbReference type="GO" id="GO:0005634">
    <property type="term" value="C:nucleus"/>
    <property type="evidence" value="ECO:0007669"/>
    <property type="project" value="UniProtKB-SubCell"/>
</dbReference>
<protein>
    <recommendedName>
        <fullName evidence="7">BHLH domain-containing protein</fullName>
    </recommendedName>
</protein>
<dbReference type="SMART" id="SM00353">
    <property type="entry name" value="HLH"/>
    <property type="match status" value="1"/>
</dbReference>
<dbReference type="InterPro" id="IPR036638">
    <property type="entry name" value="HLH_DNA-bd_sf"/>
</dbReference>
<dbReference type="InterPro" id="IPR011598">
    <property type="entry name" value="bHLH_dom"/>
</dbReference>
<evidence type="ECO:0000256" key="2">
    <source>
        <dbReference type="ARBA" id="ARBA00005510"/>
    </source>
</evidence>
<dbReference type="SUPFAM" id="SSF47459">
    <property type="entry name" value="HLH, helix-loop-helix DNA-binding domain"/>
    <property type="match status" value="1"/>
</dbReference>
<evidence type="ECO:0000256" key="4">
    <source>
        <dbReference type="ARBA" id="ARBA00023163"/>
    </source>
</evidence>
<dbReference type="OrthoDB" id="775589at2759"/>
<name>A0A8T3BE02_DENNO</name>
<keyword evidence="9" id="KW-1185">Reference proteome</keyword>
<sequence length="530" mass="58759">MHTHLDLLGTTNVTVISKICSRIVQDDLDRLGTISGNSAPECAQICSRKAELIIRVGFLLQRPFLTLSSAEIKTIYLYKGQFSQINSSFLLCHPPPSLSSKPTLSSHFLRNLIQRTKATCFRFSCRTLLLNSYLFLPLLHNSLNLLISSNSVKAKTFPDLHWNHCMDRLTSITPLPMAVATAITGEISSFINNSLSFMPTNGLIPFPTDPGFTKRAASYSSFSSVNYGDAQLGMLETGKLSRVSSSQSLKSKENSSVTDLGLSPGENNARKRKTTPKSKTKVAEESNLNVKKYRSAETSDENIAFQLKEVLNGEKKQGKEDGLELPEPPKDYIHVRARRGQATDSHSLAERVRREKISQRMKLLQDLVPGCNKITGKALMLDEIINYVQSLQRQVEFLSMKLATLNPRLDCNLTNVVSKEPFMGQTNTSLPRSVYPLDNLATVPCTHQSNEGSSLHVCVTKGMETQSPFSQVNYTLSSDAFGATTSQIGNLWDYDLHSVVQMSLVHNQETGFTSQNFHGKLATNNMKAEL</sequence>
<dbReference type="FunFam" id="4.10.280.10:FF:000002">
    <property type="entry name" value="Basic helix-loop-helix transcription factor"/>
    <property type="match status" value="1"/>
</dbReference>
<proteinExistence type="inferred from homology"/>
<dbReference type="EMBL" id="JAGYWB010000009">
    <property type="protein sequence ID" value="KAI0510490.1"/>
    <property type="molecule type" value="Genomic_DNA"/>
</dbReference>
<feature type="compositionally biased region" description="Basic residues" evidence="6">
    <location>
        <begin position="270"/>
        <end position="280"/>
    </location>
</feature>
<dbReference type="Proteomes" id="UP000829196">
    <property type="component" value="Unassembled WGS sequence"/>
</dbReference>
<comment type="caution">
    <text evidence="8">The sequence shown here is derived from an EMBL/GenBank/DDBJ whole genome shotgun (WGS) entry which is preliminary data.</text>
</comment>
<keyword evidence="5" id="KW-0539">Nucleus</keyword>